<dbReference type="SUPFAM" id="SSF53067">
    <property type="entry name" value="Actin-like ATPase domain"/>
    <property type="match status" value="1"/>
</dbReference>
<accession>A0ABX0DF42</accession>
<dbReference type="Gene3D" id="3.30.420.40">
    <property type="match status" value="4"/>
</dbReference>
<evidence type="ECO:0000313" key="2">
    <source>
        <dbReference type="EMBL" id="NGN85557.1"/>
    </source>
</evidence>
<evidence type="ECO:0000313" key="3">
    <source>
        <dbReference type="Proteomes" id="UP000479226"/>
    </source>
</evidence>
<dbReference type="Pfam" id="PF00480">
    <property type="entry name" value="ROK"/>
    <property type="match status" value="1"/>
</dbReference>
<comment type="similarity">
    <text evidence="1">Belongs to the ROK (NagC/XylR) family.</text>
</comment>
<dbReference type="InterPro" id="IPR049874">
    <property type="entry name" value="ROK_cs"/>
</dbReference>
<gene>
    <name evidence="2" type="ORF">G6N77_19125</name>
</gene>
<dbReference type="Proteomes" id="UP000479226">
    <property type="component" value="Unassembled WGS sequence"/>
</dbReference>
<organism evidence="2 3">
    <name type="scientific">Arthrobacter silviterrae</name>
    <dbReference type="NCBI Taxonomy" id="2026658"/>
    <lineage>
        <taxon>Bacteria</taxon>
        <taxon>Bacillati</taxon>
        <taxon>Actinomycetota</taxon>
        <taxon>Actinomycetes</taxon>
        <taxon>Micrococcales</taxon>
        <taxon>Micrococcaceae</taxon>
        <taxon>Arthrobacter</taxon>
    </lineage>
</organism>
<dbReference type="EMBL" id="JAAKZI010000060">
    <property type="protein sequence ID" value="NGN85557.1"/>
    <property type="molecule type" value="Genomic_DNA"/>
</dbReference>
<evidence type="ECO:0000256" key="1">
    <source>
        <dbReference type="ARBA" id="ARBA00006479"/>
    </source>
</evidence>
<keyword evidence="3" id="KW-1185">Reference proteome</keyword>
<reference evidence="2 3" key="1">
    <citation type="submission" date="2020-02" db="EMBL/GenBank/DDBJ databases">
        <title>Genome sequence of the type strain DSM 27180 of Arthrobacter silviterrae.</title>
        <authorList>
            <person name="Gao J."/>
            <person name="Sun J."/>
        </authorList>
    </citation>
    <scope>NUCLEOTIDE SEQUENCE [LARGE SCALE GENOMIC DNA]</scope>
    <source>
        <strain evidence="2 3">DSM 27180</strain>
    </source>
</reference>
<proteinExistence type="inferred from homology"/>
<name>A0ABX0DF42_9MICC</name>
<sequence>MMAPWIGVDIGGTKIAAGLIAADGTVLDRVQLPTPTGEVAIADTAAGLIGRLSPEARHFSPGRAGAWPGDDRAVVGIAVPGYVSLDHRTVSYAANLELENTRLAELIEARLPVSALVINDANAALWAEHRFGAARAVQDVAMVTVGTGIGGGLLVNGKLVSGAHGWAGEIGHMVVDPGGRPCGCGSRGCLDRYASGSVLEDEARTEEDFAEIAHWLGFGLSQVAMLLDPGLILVGGGVSAAGAALTEPVRARLAQLLAEHGRDSTPSVAPAQLGPDAGIIGAAAYAADHAGHRPLENFDTLERTTGSLRGAS</sequence>
<dbReference type="InterPro" id="IPR043129">
    <property type="entry name" value="ATPase_NBD"/>
</dbReference>
<comment type="caution">
    <text evidence="2">The sequence shown here is derived from an EMBL/GenBank/DDBJ whole genome shotgun (WGS) entry which is preliminary data.</text>
</comment>
<protein>
    <submittedName>
        <fullName evidence="2">ROK family protein</fullName>
    </submittedName>
</protein>
<dbReference type="RefSeq" id="WP_165183765.1">
    <property type="nucleotide sequence ID" value="NZ_JAAKZI010000060.1"/>
</dbReference>
<dbReference type="PROSITE" id="PS01125">
    <property type="entry name" value="ROK"/>
    <property type="match status" value="1"/>
</dbReference>
<dbReference type="PANTHER" id="PTHR18964:SF173">
    <property type="entry name" value="GLUCOKINASE"/>
    <property type="match status" value="1"/>
</dbReference>
<dbReference type="PANTHER" id="PTHR18964">
    <property type="entry name" value="ROK (REPRESSOR, ORF, KINASE) FAMILY"/>
    <property type="match status" value="1"/>
</dbReference>
<dbReference type="InterPro" id="IPR000600">
    <property type="entry name" value="ROK"/>
</dbReference>